<dbReference type="Proteomes" id="UP000008810">
    <property type="component" value="Chromosome 1"/>
</dbReference>
<dbReference type="InParanoid" id="A0A2K2DSP0"/>
<keyword evidence="3" id="KW-1185">Reference proteome</keyword>
<reference evidence="1 2" key="1">
    <citation type="journal article" date="2010" name="Nature">
        <title>Genome sequencing and analysis of the model grass Brachypodium distachyon.</title>
        <authorList>
            <consortium name="International Brachypodium Initiative"/>
        </authorList>
    </citation>
    <scope>NUCLEOTIDE SEQUENCE [LARGE SCALE GENOMIC DNA]</scope>
    <source>
        <strain evidence="1 2">Bd21</strain>
    </source>
</reference>
<gene>
    <name evidence="1" type="ORF">BRADI_1g60664v3</name>
</gene>
<protein>
    <submittedName>
        <fullName evidence="1 2">Uncharacterized protein</fullName>
    </submittedName>
</protein>
<evidence type="ECO:0000313" key="3">
    <source>
        <dbReference type="Proteomes" id="UP000008810"/>
    </source>
</evidence>
<name>A0A2K2DSP0_BRADI</name>
<reference evidence="1" key="2">
    <citation type="submission" date="2017-06" db="EMBL/GenBank/DDBJ databases">
        <title>WGS assembly of Brachypodium distachyon.</title>
        <authorList>
            <consortium name="The International Brachypodium Initiative"/>
            <person name="Lucas S."/>
            <person name="Harmon-Smith M."/>
            <person name="Lail K."/>
            <person name="Tice H."/>
            <person name="Grimwood J."/>
            <person name="Bruce D."/>
            <person name="Barry K."/>
            <person name="Shu S."/>
            <person name="Lindquist E."/>
            <person name="Wang M."/>
            <person name="Pitluck S."/>
            <person name="Vogel J.P."/>
            <person name="Garvin D.F."/>
            <person name="Mockler T.C."/>
            <person name="Schmutz J."/>
            <person name="Rokhsar D."/>
            <person name="Bevan M.W."/>
        </authorList>
    </citation>
    <scope>NUCLEOTIDE SEQUENCE</scope>
    <source>
        <strain evidence="1">Bd21</strain>
    </source>
</reference>
<reference evidence="2" key="3">
    <citation type="submission" date="2018-08" db="UniProtKB">
        <authorList>
            <consortium name="EnsemblPlants"/>
        </authorList>
    </citation>
    <scope>IDENTIFICATION</scope>
    <source>
        <strain evidence="2">cv. Bd21</strain>
    </source>
</reference>
<evidence type="ECO:0000313" key="2">
    <source>
        <dbReference type="EnsemblPlants" id="PNT77295"/>
    </source>
</evidence>
<organism evidence="1">
    <name type="scientific">Brachypodium distachyon</name>
    <name type="common">Purple false brome</name>
    <name type="synonym">Trachynia distachya</name>
    <dbReference type="NCBI Taxonomy" id="15368"/>
    <lineage>
        <taxon>Eukaryota</taxon>
        <taxon>Viridiplantae</taxon>
        <taxon>Streptophyta</taxon>
        <taxon>Embryophyta</taxon>
        <taxon>Tracheophyta</taxon>
        <taxon>Spermatophyta</taxon>
        <taxon>Magnoliopsida</taxon>
        <taxon>Liliopsida</taxon>
        <taxon>Poales</taxon>
        <taxon>Poaceae</taxon>
        <taxon>BOP clade</taxon>
        <taxon>Pooideae</taxon>
        <taxon>Stipodae</taxon>
        <taxon>Brachypodieae</taxon>
        <taxon>Brachypodium</taxon>
    </lineage>
</organism>
<dbReference type="AlphaFoldDB" id="A0A2K2DSP0"/>
<accession>A0A2K2DSP0</accession>
<sequence>MEWVHARSIGIRVQVPARITMANAVYYYYVVCTLLLATTEYSCSSSAGAGVAAAKVARFAFLVDGWMEGGVGFVRAPPPPAVAYTPGSAILSKEACVSLCGQLSVRPTW</sequence>
<dbReference type="EnsemblPlants" id="PNT77295">
    <property type="protein sequence ID" value="PNT77295"/>
    <property type="gene ID" value="BRADI_1g60664v3"/>
</dbReference>
<dbReference type="EMBL" id="CM000880">
    <property type="protein sequence ID" value="PNT77295.1"/>
    <property type="molecule type" value="Genomic_DNA"/>
</dbReference>
<dbReference type="Gramene" id="PNT77295">
    <property type="protein sequence ID" value="PNT77295"/>
    <property type="gene ID" value="BRADI_1g60664v3"/>
</dbReference>
<proteinExistence type="predicted"/>
<evidence type="ECO:0000313" key="1">
    <source>
        <dbReference type="EMBL" id="PNT77295.1"/>
    </source>
</evidence>